<evidence type="ECO:0000313" key="1">
    <source>
        <dbReference type="EMBL" id="NGZ83881.1"/>
    </source>
</evidence>
<comment type="caution">
    <text evidence="1">The sequence shown here is derived from an EMBL/GenBank/DDBJ whole genome shotgun (WGS) entry which is preliminary data.</text>
</comment>
<name>A0ABX0FH56_9BURK</name>
<evidence type="ECO:0000313" key="2">
    <source>
        <dbReference type="Proteomes" id="UP000666369"/>
    </source>
</evidence>
<reference evidence="1 2" key="1">
    <citation type="submission" date="2020-01" db="EMBL/GenBank/DDBJ databases">
        <authorList>
            <person name="Lee S.D."/>
        </authorList>
    </citation>
    <scope>NUCLEOTIDE SEQUENCE [LARGE SCALE GENOMIC DNA]</scope>
    <source>
        <strain evidence="1 2">SAP-35</strain>
    </source>
</reference>
<dbReference type="Proteomes" id="UP000666369">
    <property type="component" value="Unassembled WGS sequence"/>
</dbReference>
<protein>
    <submittedName>
        <fullName evidence="1">Ester cyclase</fullName>
    </submittedName>
</protein>
<sequence length="140" mass="15971">MSKLNGVHIVEAFWAAVWQGKDFDAIDRFCVEDFVITSGGVDVRSRDSFKAWAKQFNHLITDLRFDVIETFQNDDGSRVASRWRVSGRNNGMFGLPPDQRAVSFTGTAIWQIREDGKLMHNWVERASWEAYNALNVGKSV</sequence>
<dbReference type="SUPFAM" id="SSF54427">
    <property type="entry name" value="NTF2-like"/>
    <property type="match status" value="1"/>
</dbReference>
<dbReference type="Pfam" id="PF07366">
    <property type="entry name" value="SnoaL"/>
    <property type="match status" value="1"/>
</dbReference>
<dbReference type="Gene3D" id="3.10.450.50">
    <property type="match status" value="1"/>
</dbReference>
<organism evidence="1 2">
    <name type="scientific">Duganella aceris</name>
    <dbReference type="NCBI Taxonomy" id="2703883"/>
    <lineage>
        <taxon>Bacteria</taxon>
        <taxon>Pseudomonadati</taxon>
        <taxon>Pseudomonadota</taxon>
        <taxon>Betaproteobacteria</taxon>
        <taxon>Burkholderiales</taxon>
        <taxon>Oxalobacteraceae</taxon>
        <taxon>Telluria group</taxon>
        <taxon>Duganella</taxon>
    </lineage>
</organism>
<gene>
    <name evidence="1" type="ORF">GW587_06375</name>
</gene>
<accession>A0ABX0FH56</accession>
<dbReference type="InterPro" id="IPR009959">
    <property type="entry name" value="Cyclase_SnoaL-like"/>
</dbReference>
<reference evidence="2" key="2">
    <citation type="submission" date="2023-07" db="EMBL/GenBank/DDBJ databases">
        <title>Duganella aceri sp. nov., isolated from tree sap.</title>
        <authorList>
            <person name="Kim I.S."/>
        </authorList>
    </citation>
    <scope>NUCLEOTIDE SEQUENCE [LARGE SCALE GENOMIC DNA]</scope>
    <source>
        <strain evidence="2">SAP-35</strain>
    </source>
</reference>
<dbReference type="EMBL" id="JAADJT010000002">
    <property type="protein sequence ID" value="NGZ83881.1"/>
    <property type="molecule type" value="Genomic_DNA"/>
</dbReference>
<dbReference type="RefSeq" id="WP_166100041.1">
    <property type="nucleotide sequence ID" value="NZ_JAADJT010000002.1"/>
</dbReference>
<proteinExistence type="predicted"/>
<dbReference type="InterPro" id="IPR032710">
    <property type="entry name" value="NTF2-like_dom_sf"/>
</dbReference>
<keyword evidence="2" id="KW-1185">Reference proteome</keyword>